<sequence length="80" mass="9018">IKEPPGTGIVPQKISPVVINEQRPSNSQKKDLVEKKSSNNASQIRDNETLLLQIEALQAQLEEQTKLAKDQIESLLEDRR</sequence>
<accession>A0A821D8B3</accession>
<comment type="caution">
    <text evidence="2">The sequence shown here is derived from an EMBL/GenBank/DDBJ whole genome shotgun (WGS) entry which is preliminary data.</text>
</comment>
<dbReference type="Proteomes" id="UP000663866">
    <property type="component" value="Unassembled WGS sequence"/>
</dbReference>
<gene>
    <name evidence="2" type="ORF">OVN521_LOCUS45782</name>
</gene>
<dbReference type="InterPro" id="IPR037696">
    <property type="entry name" value="CCDC77"/>
</dbReference>
<feature type="region of interest" description="Disordered" evidence="1">
    <location>
        <begin position="1"/>
        <end position="42"/>
    </location>
</feature>
<protein>
    <submittedName>
        <fullName evidence="2">Uncharacterized protein</fullName>
    </submittedName>
</protein>
<evidence type="ECO:0000313" key="3">
    <source>
        <dbReference type="Proteomes" id="UP000663866"/>
    </source>
</evidence>
<dbReference type="EMBL" id="CAJOBG010077008">
    <property type="protein sequence ID" value="CAF4617475.1"/>
    <property type="molecule type" value="Genomic_DNA"/>
</dbReference>
<dbReference type="AlphaFoldDB" id="A0A821D8B3"/>
<proteinExistence type="predicted"/>
<feature type="compositionally biased region" description="Basic and acidic residues" evidence="1">
    <location>
        <begin position="28"/>
        <end position="37"/>
    </location>
</feature>
<reference evidence="2" key="1">
    <citation type="submission" date="2021-02" db="EMBL/GenBank/DDBJ databases">
        <authorList>
            <person name="Nowell W R."/>
        </authorList>
    </citation>
    <scope>NUCLEOTIDE SEQUENCE</scope>
</reference>
<feature type="non-terminal residue" evidence="2">
    <location>
        <position position="80"/>
    </location>
</feature>
<dbReference type="PANTHER" id="PTHR22091:SF1">
    <property type="entry name" value="COILED-COIL DOMAIN-CONTAINING PROTEIN 77"/>
    <property type="match status" value="1"/>
</dbReference>
<keyword evidence="3" id="KW-1185">Reference proteome</keyword>
<dbReference type="PANTHER" id="PTHR22091">
    <property type="entry name" value="COILED-COIL DOMAIN-CONTAINING PROTEIN 77"/>
    <property type="match status" value="1"/>
</dbReference>
<organism evidence="2 3">
    <name type="scientific">Rotaria magnacalcarata</name>
    <dbReference type="NCBI Taxonomy" id="392030"/>
    <lineage>
        <taxon>Eukaryota</taxon>
        <taxon>Metazoa</taxon>
        <taxon>Spiralia</taxon>
        <taxon>Gnathifera</taxon>
        <taxon>Rotifera</taxon>
        <taxon>Eurotatoria</taxon>
        <taxon>Bdelloidea</taxon>
        <taxon>Philodinida</taxon>
        <taxon>Philodinidae</taxon>
        <taxon>Rotaria</taxon>
    </lineage>
</organism>
<feature type="non-terminal residue" evidence="2">
    <location>
        <position position="1"/>
    </location>
</feature>
<name>A0A821D8B3_9BILA</name>
<evidence type="ECO:0000256" key="1">
    <source>
        <dbReference type="SAM" id="MobiDB-lite"/>
    </source>
</evidence>
<evidence type="ECO:0000313" key="2">
    <source>
        <dbReference type="EMBL" id="CAF4617475.1"/>
    </source>
</evidence>
<dbReference type="GO" id="GO:0005813">
    <property type="term" value="C:centrosome"/>
    <property type="evidence" value="ECO:0007669"/>
    <property type="project" value="TreeGrafter"/>
</dbReference>